<dbReference type="GO" id="GO:0016788">
    <property type="term" value="F:hydrolase activity, acting on ester bonds"/>
    <property type="evidence" value="ECO:0007669"/>
    <property type="project" value="TreeGrafter"/>
</dbReference>
<feature type="signal peptide" evidence="3">
    <location>
        <begin position="1"/>
        <end position="24"/>
    </location>
</feature>
<name>A0A848G4U6_9RHOO</name>
<dbReference type="Proteomes" id="UP000580043">
    <property type="component" value="Unassembled WGS sequence"/>
</dbReference>
<dbReference type="SUPFAM" id="SSF53474">
    <property type="entry name" value="alpha/beta-Hydrolases"/>
    <property type="match status" value="1"/>
</dbReference>
<evidence type="ECO:0000256" key="2">
    <source>
        <dbReference type="ARBA" id="ARBA00022801"/>
    </source>
</evidence>
<evidence type="ECO:0000256" key="3">
    <source>
        <dbReference type="SAM" id="SignalP"/>
    </source>
</evidence>
<evidence type="ECO:0000313" key="5">
    <source>
        <dbReference type="Proteomes" id="UP000580043"/>
    </source>
</evidence>
<keyword evidence="5" id="KW-1185">Reference proteome</keyword>
<dbReference type="RefSeq" id="WP_169145755.1">
    <property type="nucleotide sequence ID" value="NZ_JABBGA010000007.1"/>
</dbReference>
<dbReference type="Pfam" id="PF00756">
    <property type="entry name" value="Esterase"/>
    <property type="match status" value="1"/>
</dbReference>
<dbReference type="InterPro" id="IPR029058">
    <property type="entry name" value="AB_hydrolase_fold"/>
</dbReference>
<comment type="similarity">
    <text evidence="1">Belongs to the esterase D family.</text>
</comment>
<keyword evidence="3" id="KW-0732">Signal</keyword>
<comment type="caution">
    <text evidence="4">The sequence shown here is derived from an EMBL/GenBank/DDBJ whole genome shotgun (WGS) entry which is preliminary data.</text>
</comment>
<keyword evidence="2 4" id="KW-0378">Hydrolase</keyword>
<dbReference type="PANTHER" id="PTHR40841:SF2">
    <property type="entry name" value="SIDEROPHORE-DEGRADING ESTERASE (EUROFUNG)"/>
    <property type="match status" value="1"/>
</dbReference>
<dbReference type="InterPro" id="IPR052558">
    <property type="entry name" value="Siderophore_Hydrolase_D"/>
</dbReference>
<reference evidence="4 5" key="1">
    <citation type="submission" date="2020-04" db="EMBL/GenBank/DDBJ databases">
        <title>Zoogloea sp. G-4-1-14 isolated from soil.</title>
        <authorList>
            <person name="Dahal R.H."/>
        </authorList>
    </citation>
    <scope>NUCLEOTIDE SEQUENCE [LARGE SCALE GENOMIC DNA]</scope>
    <source>
        <strain evidence="4 5">G-4-1-14</strain>
    </source>
</reference>
<gene>
    <name evidence="4" type="ORF">HHL15_10715</name>
</gene>
<proteinExistence type="inferred from homology"/>
<dbReference type="AlphaFoldDB" id="A0A848G4U6"/>
<feature type="chain" id="PRO_5032648683" evidence="3">
    <location>
        <begin position="25"/>
        <end position="306"/>
    </location>
</feature>
<dbReference type="InterPro" id="IPR000801">
    <property type="entry name" value="Esterase-like"/>
</dbReference>
<evidence type="ECO:0000313" key="4">
    <source>
        <dbReference type="EMBL" id="NML26212.1"/>
    </source>
</evidence>
<dbReference type="PANTHER" id="PTHR40841">
    <property type="entry name" value="SIDEROPHORE TRIACETYLFUSARININE C ESTERASE"/>
    <property type="match status" value="1"/>
</dbReference>
<sequence length="306" mass="32941">MGHSARRLKACGLVLAAWVLPATASDPHTWSEVTLPAAQQLDLRSAEGHAYRIYLSVPAAPPPPGGYPVFYVLDGNAAFPVAAFLARISAGRRDVTGHPPALVVGIGYPGATDFDVPARRRDYTPGGSQPGPDAGRATQFLDFIEHTVKPLVAARHPVDGQRQALFGHSFGGLFVLNALFTRPAAFSTYIASSPSIWWDGQRVLQGLPALQAQGDAPRPRVHISVGALEDDPPKGNYPPEMRALLDSRKMIPPARELAARLGALPGWRERVAYHELAGEDHGPVWLPAMSRGMQFFLDTPRAPLPP</sequence>
<dbReference type="EMBL" id="JABBGA010000007">
    <property type="protein sequence ID" value="NML26212.1"/>
    <property type="molecule type" value="Genomic_DNA"/>
</dbReference>
<organism evidence="4 5">
    <name type="scientific">Zoogloea dura</name>
    <dbReference type="NCBI Taxonomy" id="2728840"/>
    <lineage>
        <taxon>Bacteria</taxon>
        <taxon>Pseudomonadati</taxon>
        <taxon>Pseudomonadota</taxon>
        <taxon>Betaproteobacteria</taxon>
        <taxon>Rhodocyclales</taxon>
        <taxon>Zoogloeaceae</taxon>
        <taxon>Zoogloea</taxon>
    </lineage>
</organism>
<dbReference type="Gene3D" id="3.40.50.1820">
    <property type="entry name" value="alpha/beta hydrolase"/>
    <property type="match status" value="1"/>
</dbReference>
<evidence type="ECO:0000256" key="1">
    <source>
        <dbReference type="ARBA" id="ARBA00005622"/>
    </source>
</evidence>
<accession>A0A848G4U6</accession>
<protein>
    <submittedName>
        <fullName evidence="4">Alpha/beta hydrolase</fullName>
    </submittedName>
</protein>